<evidence type="ECO:0000256" key="3">
    <source>
        <dbReference type="ARBA" id="ARBA00012220"/>
    </source>
</evidence>
<evidence type="ECO:0000256" key="9">
    <source>
        <dbReference type="ARBA" id="ARBA00032122"/>
    </source>
</evidence>
<dbReference type="STRING" id="1754190.A0A1Y2BNB5"/>
<evidence type="ECO:0000256" key="7">
    <source>
        <dbReference type="ARBA" id="ARBA00022840"/>
    </source>
</evidence>
<evidence type="ECO:0000256" key="10">
    <source>
        <dbReference type="RuleBase" id="RU367135"/>
    </source>
</evidence>
<dbReference type="FunFam" id="3.30.590.50:FF:000001">
    <property type="entry name" value="Glutamate-cysteine ligase Gcs1"/>
    <property type="match status" value="1"/>
</dbReference>
<evidence type="ECO:0000256" key="8">
    <source>
        <dbReference type="ARBA" id="ARBA00030585"/>
    </source>
</evidence>
<dbReference type="Gene3D" id="1.10.8.960">
    <property type="match status" value="1"/>
</dbReference>
<dbReference type="EC" id="6.3.2.2" evidence="3 10"/>
<dbReference type="UniPathway" id="UPA00142">
    <property type="reaction ID" value="UER00209"/>
</dbReference>
<comment type="catalytic activity">
    <reaction evidence="10">
        <text>L-cysteine + L-glutamate + ATP = gamma-L-glutamyl-L-cysteine + ADP + phosphate + H(+)</text>
        <dbReference type="Rhea" id="RHEA:13285"/>
        <dbReference type="ChEBI" id="CHEBI:15378"/>
        <dbReference type="ChEBI" id="CHEBI:29985"/>
        <dbReference type="ChEBI" id="CHEBI:30616"/>
        <dbReference type="ChEBI" id="CHEBI:35235"/>
        <dbReference type="ChEBI" id="CHEBI:43474"/>
        <dbReference type="ChEBI" id="CHEBI:58173"/>
        <dbReference type="ChEBI" id="CHEBI:456216"/>
        <dbReference type="EC" id="6.3.2.2"/>
    </reaction>
</comment>
<protein>
    <recommendedName>
        <fullName evidence="3 10">Glutamate--cysteine ligase</fullName>
        <ecNumber evidence="3 10">6.3.2.2</ecNumber>
    </recommendedName>
    <alternativeName>
        <fullName evidence="9 10">Gamma-ECS</fullName>
    </alternativeName>
    <alternativeName>
        <fullName evidence="8 10">Gamma-glutamylcysteine synthetase</fullName>
    </alternativeName>
</protein>
<evidence type="ECO:0000256" key="6">
    <source>
        <dbReference type="ARBA" id="ARBA00022741"/>
    </source>
</evidence>
<keyword evidence="5 10" id="KW-0317">Glutathione biosynthesis</keyword>
<dbReference type="Proteomes" id="UP000193920">
    <property type="component" value="Unassembled WGS sequence"/>
</dbReference>
<dbReference type="PANTHER" id="PTHR11164">
    <property type="entry name" value="GLUTAMATE CYSTEINE LIGASE"/>
    <property type="match status" value="1"/>
</dbReference>
<reference evidence="11 12" key="1">
    <citation type="submission" date="2016-08" db="EMBL/GenBank/DDBJ databases">
        <title>A Parts List for Fungal Cellulosomes Revealed by Comparative Genomics.</title>
        <authorList>
            <consortium name="DOE Joint Genome Institute"/>
            <person name="Haitjema C.H."/>
            <person name="Gilmore S.P."/>
            <person name="Henske J.K."/>
            <person name="Solomon K.V."/>
            <person name="De Groot R."/>
            <person name="Kuo A."/>
            <person name="Mondo S.J."/>
            <person name="Salamov A.A."/>
            <person name="Labutti K."/>
            <person name="Zhao Z."/>
            <person name="Chiniquy J."/>
            <person name="Barry K."/>
            <person name="Brewer H.M."/>
            <person name="Purvine S.O."/>
            <person name="Wright A.T."/>
            <person name="Boxma B."/>
            <person name="Van Alen T."/>
            <person name="Hackstein J.H."/>
            <person name="Baker S.E."/>
            <person name="Grigoriev I.V."/>
            <person name="O'Malley M.A."/>
        </authorList>
    </citation>
    <scope>NUCLEOTIDE SEQUENCE [LARGE SCALE GENOMIC DNA]</scope>
    <source>
        <strain evidence="11 12">G1</strain>
    </source>
</reference>
<evidence type="ECO:0000256" key="2">
    <source>
        <dbReference type="ARBA" id="ARBA00008100"/>
    </source>
</evidence>
<keyword evidence="6 10" id="KW-0547">Nucleotide-binding</keyword>
<dbReference type="SUPFAM" id="SSF55931">
    <property type="entry name" value="Glutamine synthetase/guanido kinase"/>
    <property type="match status" value="1"/>
</dbReference>
<evidence type="ECO:0000256" key="5">
    <source>
        <dbReference type="ARBA" id="ARBA00022684"/>
    </source>
</evidence>
<dbReference type="AlphaFoldDB" id="A0A1Y2BNB5"/>
<keyword evidence="12" id="KW-1185">Reference proteome</keyword>
<keyword evidence="4 10" id="KW-0436">Ligase</keyword>
<sequence>MGLLSLGTPLPWSEAYKHADHVRKHGIIQFLNIWRKEKTHRRTNLLWGDEIEYTIVNMNKGSHKARLSLHAAEVLHQLQEDEKAKKNYNASWKPEYGKYMIEGTPNQPYGSTINDLLTVENNMKERRRLIREKLNKDEIVTSMTTFPTLGAPDFVYPPFLPTPDSGSSQSLYIPDEAITSHARFPTLTANIRKRRGSKVAINLPIYKDKKTPSPFLEPCPESLAKILEKENNINKNLSESEKISDLSKKLFTKIINSNSDGKQSLPEIVNDAKADHVYLDCMCFGMGCSCLQITFQACCIEEARKLYDLLAPISPIMLALTAGAPAYKGYLTDTDCRWNVISGSVDDRNEEERGLKPLKNARFKINKSRYDSIDSYLSPGPQYFRNHQFKNHYYNEDYKENHCCNTAHHHSGDCKGKEESHISDCCFPSVNHYKPKYNDIPLVFDKDIYKKLLKNGVDDLLAKHIAHLFIRDPIVIFNELLNQNDKKSMDHFENIQSTNWQTLRFKPPPSNSDIGWRVEFRSMEIQLTDFANAAFSIFIVLLTRTILAFNLNFYIPISKVDENMKTAQVRDAARTKKFWFRKNIIPTDSQFKSDGSHKDEDEDEDIYELMTINEIFNGNPEKDITGLIPLIRSYLSSKRIDTNTFASLERYLYFISKRASGELVTDAVWIRNFIISHKDYKQDSIVKSSIVYDLCKILEGINIGRQDALMRIHSTVGDGVFGSKSIFSSDHINIINSTPFCNYYKKNCLPCLKYQCITHPNKICQHLQYKRFVHLNLNRQRRKYCNHRCFLTDVDRINPKLLDESLLPSTNLNTITNINNNEIDLTSIKNQDLSSVHTLPWLKQEIIY</sequence>
<comment type="similarity">
    <text evidence="2 10">Belongs to the glutamate--cysteine ligase type 3 family.</text>
</comment>
<organism evidence="11 12">
    <name type="scientific">Neocallimastix californiae</name>
    <dbReference type="NCBI Taxonomy" id="1754190"/>
    <lineage>
        <taxon>Eukaryota</taxon>
        <taxon>Fungi</taxon>
        <taxon>Fungi incertae sedis</taxon>
        <taxon>Chytridiomycota</taxon>
        <taxon>Chytridiomycota incertae sedis</taxon>
        <taxon>Neocallimastigomycetes</taxon>
        <taxon>Neocallimastigales</taxon>
        <taxon>Neocallimastigaceae</taxon>
        <taxon>Neocallimastix</taxon>
    </lineage>
</organism>
<comment type="pathway">
    <text evidence="1 10">Sulfur metabolism; glutathione biosynthesis; glutathione from L-cysteine and L-glutamate: step 1/2.</text>
</comment>
<dbReference type="GO" id="GO:0017109">
    <property type="term" value="C:glutamate-cysteine ligase complex"/>
    <property type="evidence" value="ECO:0007669"/>
    <property type="project" value="TreeGrafter"/>
</dbReference>
<dbReference type="GO" id="GO:0004357">
    <property type="term" value="F:glutamate-cysteine ligase activity"/>
    <property type="evidence" value="ECO:0007669"/>
    <property type="project" value="UniProtKB-UniRule"/>
</dbReference>
<dbReference type="GO" id="GO:0005524">
    <property type="term" value="F:ATP binding"/>
    <property type="evidence" value="ECO:0007669"/>
    <property type="project" value="UniProtKB-UniRule"/>
</dbReference>
<accession>A0A1Y2BNB5</accession>
<dbReference type="Pfam" id="PF03074">
    <property type="entry name" value="GCS"/>
    <property type="match status" value="2"/>
</dbReference>
<dbReference type="PANTHER" id="PTHR11164:SF0">
    <property type="entry name" value="GLUTAMATE--CYSTEINE LIGASE CATALYTIC SUBUNIT"/>
    <property type="match status" value="1"/>
</dbReference>
<gene>
    <name evidence="11" type="ORF">LY90DRAFT_459703</name>
</gene>
<dbReference type="InterPro" id="IPR014746">
    <property type="entry name" value="Gln_synth/guanido_kin_cat_dom"/>
</dbReference>
<evidence type="ECO:0000256" key="4">
    <source>
        <dbReference type="ARBA" id="ARBA00022598"/>
    </source>
</evidence>
<comment type="caution">
    <text evidence="11">The sequence shown here is derived from an EMBL/GenBank/DDBJ whole genome shotgun (WGS) entry which is preliminary data.</text>
</comment>
<evidence type="ECO:0000256" key="1">
    <source>
        <dbReference type="ARBA" id="ARBA00005006"/>
    </source>
</evidence>
<name>A0A1Y2BNB5_9FUNG</name>
<dbReference type="InterPro" id="IPR004308">
    <property type="entry name" value="GCS"/>
</dbReference>
<dbReference type="GO" id="GO:0006750">
    <property type="term" value="P:glutathione biosynthetic process"/>
    <property type="evidence" value="ECO:0007669"/>
    <property type="project" value="UniProtKB-UniRule"/>
</dbReference>
<evidence type="ECO:0000313" key="12">
    <source>
        <dbReference type="Proteomes" id="UP000193920"/>
    </source>
</evidence>
<dbReference type="OrthoDB" id="7939818at2759"/>
<dbReference type="EMBL" id="MCOG01000149">
    <property type="protein sequence ID" value="ORY36249.1"/>
    <property type="molecule type" value="Genomic_DNA"/>
</dbReference>
<proteinExistence type="inferred from homology"/>
<keyword evidence="7 10" id="KW-0067">ATP-binding</keyword>
<dbReference type="Gene3D" id="3.30.590.50">
    <property type="match status" value="2"/>
</dbReference>
<evidence type="ECO:0000313" key="11">
    <source>
        <dbReference type="EMBL" id="ORY36249.1"/>
    </source>
</evidence>